<dbReference type="InterPro" id="IPR036271">
    <property type="entry name" value="Tet_transcr_reg_TetR-rel_C_sf"/>
</dbReference>
<dbReference type="InterPro" id="IPR001647">
    <property type="entry name" value="HTH_TetR"/>
</dbReference>
<evidence type="ECO:0000256" key="4">
    <source>
        <dbReference type="PROSITE-ProRule" id="PRU00335"/>
    </source>
</evidence>
<evidence type="ECO:0000256" key="1">
    <source>
        <dbReference type="ARBA" id="ARBA00023015"/>
    </source>
</evidence>
<keyword evidence="2 4" id="KW-0238">DNA-binding</keyword>
<dbReference type="SUPFAM" id="SSF48498">
    <property type="entry name" value="Tetracyclin repressor-like, C-terminal domain"/>
    <property type="match status" value="1"/>
</dbReference>
<proteinExistence type="predicted"/>
<evidence type="ECO:0000313" key="6">
    <source>
        <dbReference type="EMBL" id="UUI69554.1"/>
    </source>
</evidence>
<accession>A0ABY5KGW9</accession>
<name>A0ABY5KGW9_9ACTN</name>
<gene>
    <name evidence="6" type="ORF">NP095_05510</name>
</gene>
<dbReference type="RefSeq" id="WP_232416980.1">
    <property type="nucleotide sequence ID" value="NZ_CP101990.1"/>
</dbReference>
<feature type="DNA-binding region" description="H-T-H motif" evidence="4">
    <location>
        <begin position="30"/>
        <end position="49"/>
    </location>
</feature>
<dbReference type="Pfam" id="PF00440">
    <property type="entry name" value="TetR_N"/>
    <property type="match status" value="1"/>
</dbReference>
<organism evidence="6 7">
    <name type="scientific">Aeromicrobium duanguangcaii</name>
    <dbReference type="NCBI Taxonomy" id="2968086"/>
    <lineage>
        <taxon>Bacteria</taxon>
        <taxon>Bacillati</taxon>
        <taxon>Actinomycetota</taxon>
        <taxon>Actinomycetes</taxon>
        <taxon>Propionibacteriales</taxon>
        <taxon>Nocardioidaceae</taxon>
        <taxon>Aeromicrobium</taxon>
    </lineage>
</organism>
<dbReference type="InterPro" id="IPR009057">
    <property type="entry name" value="Homeodomain-like_sf"/>
</dbReference>
<evidence type="ECO:0000313" key="7">
    <source>
        <dbReference type="Proteomes" id="UP001315860"/>
    </source>
</evidence>
<dbReference type="Gene3D" id="1.10.357.10">
    <property type="entry name" value="Tetracycline Repressor, domain 2"/>
    <property type="match status" value="1"/>
</dbReference>
<dbReference type="EMBL" id="CP101990">
    <property type="protein sequence ID" value="UUI69554.1"/>
    <property type="molecule type" value="Genomic_DNA"/>
</dbReference>
<evidence type="ECO:0000259" key="5">
    <source>
        <dbReference type="PROSITE" id="PS50977"/>
    </source>
</evidence>
<dbReference type="PRINTS" id="PR00455">
    <property type="entry name" value="HTHTETR"/>
</dbReference>
<dbReference type="InterPro" id="IPR050109">
    <property type="entry name" value="HTH-type_TetR-like_transc_reg"/>
</dbReference>
<sequence length="201" mass="22116">MARLHAEERRRQLLEAAREEFLRVGPGSARVSDIADRAGVNVALLYRYFDSKEQLFEEAIVEPLAQLMRTPLLTSPVPTMPDMIEAFYRALLGVLIEYLEVFHVVLFSDRAAGQDFYQRRIAPYMDQIAAHSASADTVWSQALDPKLTTPMCVGMCWGVAMDSHFRGAEVDMDTTVAALTAITIGGLSRAAALGIEPPATG</sequence>
<dbReference type="PANTHER" id="PTHR30055:SF234">
    <property type="entry name" value="HTH-TYPE TRANSCRIPTIONAL REGULATOR BETI"/>
    <property type="match status" value="1"/>
</dbReference>
<dbReference type="Proteomes" id="UP001315860">
    <property type="component" value="Chromosome"/>
</dbReference>
<evidence type="ECO:0000256" key="2">
    <source>
        <dbReference type="ARBA" id="ARBA00023125"/>
    </source>
</evidence>
<keyword evidence="7" id="KW-1185">Reference proteome</keyword>
<keyword evidence="3" id="KW-0804">Transcription</keyword>
<feature type="domain" description="HTH tetR-type" evidence="5">
    <location>
        <begin position="7"/>
        <end position="67"/>
    </location>
</feature>
<evidence type="ECO:0000256" key="3">
    <source>
        <dbReference type="ARBA" id="ARBA00023163"/>
    </source>
</evidence>
<dbReference type="SUPFAM" id="SSF46689">
    <property type="entry name" value="Homeodomain-like"/>
    <property type="match status" value="1"/>
</dbReference>
<dbReference type="PROSITE" id="PS50977">
    <property type="entry name" value="HTH_TETR_2"/>
    <property type="match status" value="1"/>
</dbReference>
<keyword evidence="1" id="KW-0805">Transcription regulation</keyword>
<dbReference type="PANTHER" id="PTHR30055">
    <property type="entry name" value="HTH-TYPE TRANSCRIPTIONAL REGULATOR RUTR"/>
    <property type="match status" value="1"/>
</dbReference>
<protein>
    <submittedName>
        <fullName evidence="6">TetR/AcrR family transcriptional regulator</fullName>
    </submittedName>
</protein>
<reference evidence="6 7" key="1">
    <citation type="submission" date="2022-07" db="EMBL/GenBank/DDBJ databases">
        <title>Novel species in genus Aeromicrobium.</title>
        <authorList>
            <person name="Ye L."/>
        </authorList>
    </citation>
    <scope>NUCLEOTIDE SEQUENCE [LARGE SCALE GENOMIC DNA]</scope>
    <source>
        <strain evidence="7">zg-Y50</strain>
    </source>
</reference>